<dbReference type="OrthoDB" id="7689797at2"/>
<name>A0A1H2W8Z5_9RHOB</name>
<keyword evidence="4" id="KW-1185">Reference proteome</keyword>
<proteinExistence type="predicted"/>
<evidence type="ECO:0000256" key="1">
    <source>
        <dbReference type="SAM" id="Coils"/>
    </source>
</evidence>
<evidence type="ECO:0000256" key="2">
    <source>
        <dbReference type="SAM" id="Phobius"/>
    </source>
</evidence>
<keyword evidence="2" id="KW-1133">Transmembrane helix</keyword>
<feature type="coiled-coil region" evidence="1">
    <location>
        <begin position="78"/>
        <end position="109"/>
    </location>
</feature>
<dbReference type="EMBL" id="FNMZ01000002">
    <property type="protein sequence ID" value="SDW76936.1"/>
    <property type="molecule type" value="Genomic_DNA"/>
</dbReference>
<protein>
    <recommendedName>
        <fullName evidence="5">Lipopolysaccharide assembly protein A domain-containing protein</fullName>
    </recommendedName>
</protein>
<evidence type="ECO:0000313" key="4">
    <source>
        <dbReference type="Proteomes" id="UP000199118"/>
    </source>
</evidence>
<organism evidence="3 4">
    <name type="scientific">Albimonas donghaensis</name>
    <dbReference type="NCBI Taxonomy" id="356660"/>
    <lineage>
        <taxon>Bacteria</taxon>
        <taxon>Pseudomonadati</taxon>
        <taxon>Pseudomonadota</taxon>
        <taxon>Alphaproteobacteria</taxon>
        <taxon>Rhodobacterales</taxon>
        <taxon>Paracoccaceae</taxon>
        <taxon>Albimonas</taxon>
    </lineage>
</organism>
<sequence length="116" mass="12747">MRYLKYLFLIVVAVAAILLAIANRGPVTLSALPEGVTVPGAEGLPTSVTLPVYLAVFLSVFLGVVIGLVLEMLRETDHRKAERRFKREAERLDRENKRLTAKAGEEDDDILGLTKG</sequence>
<evidence type="ECO:0008006" key="5">
    <source>
        <dbReference type="Google" id="ProtNLM"/>
    </source>
</evidence>
<gene>
    <name evidence="3" type="ORF">SAMN05444336_102300</name>
</gene>
<dbReference type="Proteomes" id="UP000199118">
    <property type="component" value="Unassembled WGS sequence"/>
</dbReference>
<keyword evidence="1" id="KW-0175">Coiled coil</keyword>
<evidence type="ECO:0000313" key="3">
    <source>
        <dbReference type="EMBL" id="SDW76936.1"/>
    </source>
</evidence>
<reference evidence="3 4" key="1">
    <citation type="submission" date="2016-10" db="EMBL/GenBank/DDBJ databases">
        <authorList>
            <person name="de Groot N.N."/>
        </authorList>
    </citation>
    <scope>NUCLEOTIDE SEQUENCE [LARGE SCALE GENOMIC DNA]</scope>
    <source>
        <strain evidence="3 4">DSM 17890</strain>
    </source>
</reference>
<accession>A0A1H2W8Z5</accession>
<dbReference type="RefSeq" id="WP_092680568.1">
    <property type="nucleotide sequence ID" value="NZ_FNMZ01000002.1"/>
</dbReference>
<feature type="transmembrane region" description="Helical" evidence="2">
    <location>
        <begin position="48"/>
        <end position="70"/>
    </location>
</feature>
<dbReference type="STRING" id="356660.SAMN05444336_102300"/>
<keyword evidence="2" id="KW-0472">Membrane</keyword>
<keyword evidence="2" id="KW-0812">Transmembrane</keyword>
<dbReference type="AlphaFoldDB" id="A0A1H2W8Z5"/>